<dbReference type="SUPFAM" id="SSF56959">
    <property type="entry name" value="Leukocidin-like"/>
    <property type="match status" value="1"/>
</dbReference>
<gene>
    <name evidence="2" type="ORF">GCM10023217_10890</name>
</gene>
<name>A0ABP8Z1Q6_9ACTN</name>
<reference evidence="3" key="1">
    <citation type="journal article" date="2019" name="Int. J. Syst. Evol. Microbiol.">
        <title>The Global Catalogue of Microorganisms (GCM) 10K type strain sequencing project: providing services to taxonomists for standard genome sequencing and annotation.</title>
        <authorList>
            <consortium name="The Broad Institute Genomics Platform"/>
            <consortium name="The Broad Institute Genome Sequencing Center for Infectious Disease"/>
            <person name="Wu L."/>
            <person name="Ma J."/>
        </authorList>
    </citation>
    <scope>NUCLEOTIDE SEQUENCE [LARGE SCALE GENOMIC DNA]</scope>
    <source>
        <strain evidence="3">JCM 18077</strain>
    </source>
</reference>
<dbReference type="EMBL" id="BAABIE010000004">
    <property type="protein sequence ID" value="GAA4743898.1"/>
    <property type="molecule type" value="Genomic_DNA"/>
</dbReference>
<comment type="caution">
    <text evidence="2">The sequence shown here is derived from an EMBL/GenBank/DDBJ whole genome shotgun (WGS) entry which is preliminary data.</text>
</comment>
<dbReference type="Gene3D" id="2.60.40.1650">
    <property type="entry name" value="Porin MspA (Ig-like beta-sandwich domain)"/>
    <property type="match status" value="1"/>
</dbReference>
<evidence type="ECO:0000313" key="2">
    <source>
        <dbReference type="EMBL" id="GAA4743898.1"/>
    </source>
</evidence>
<dbReference type="Pfam" id="PF09203">
    <property type="entry name" value="MspA"/>
    <property type="match status" value="1"/>
</dbReference>
<dbReference type="InterPro" id="IPR015286">
    <property type="entry name" value="Porin_fam_mycobact-type"/>
</dbReference>
<evidence type="ECO:0000256" key="1">
    <source>
        <dbReference type="ARBA" id="ARBA00022729"/>
    </source>
</evidence>
<keyword evidence="3" id="KW-1185">Reference proteome</keyword>
<protein>
    <submittedName>
        <fullName evidence="2">Uncharacterized protein</fullName>
    </submittedName>
</protein>
<dbReference type="Proteomes" id="UP001500822">
    <property type="component" value="Unassembled WGS sequence"/>
</dbReference>
<sequence>MNPVQTAIVEHFLVIGCQVDVSNGATVGLSASVGPNVGVTISGIPSANLGMSASVSPQISANIKPGRISEISLGKKQFQGDRASIRVKRARVSVDGCWGKVSTRIIGRLSVSTKTADDTINILSARTWL</sequence>
<evidence type="ECO:0000313" key="3">
    <source>
        <dbReference type="Proteomes" id="UP001500822"/>
    </source>
</evidence>
<dbReference type="InterPro" id="IPR036435">
    <property type="entry name" value="Leukocidin/porin_MspA_sf"/>
</dbReference>
<organism evidence="2 3">
    <name type="scientific">Gordonia alkaliphila</name>
    <dbReference type="NCBI Taxonomy" id="1053547"/>
    <lineage>
        <taxon>Bacteria</taxon>
        <taxon>Bacillati</taxon>
        <taxon>Actinomycetota</taxon>
        <taxon>Actinomycetes</taxon>
        <taxon>Mycobacteriales</taxon>
        <taxon>Gordoniaceae</taxon>
        <taxon>Gordonia</taxon>
    </lineage>
</organism>
<proteinExistence type="predicted"/>
<accession>A0ABP8Z1Q6</accession>
<keyword evidence="1" id="KW-0732">Signal</keyword>